<evidence type="ECO:0008006" key="5">
    <source>
        <dbReference type="Google" id="ProtNLM"/>
    </source>
</evidence>
<keyword evidence="4" id="KW-1185">Reference proteome</keyword>
<dbReference type="RefSeq" id="WP_338538986.1">
    <property type="nucleotide sequence ID" value="NZ_CP104874.1"/>
</dbReference>
<evidence type="ECO:0000313" key="4">
    <source>
        <dbReference type="Proteomes" id="UP001381003"/>
    </source>
</evidence>
<evidence type="ECO:0000256" key="2">
    <source>
        <dbReference type="SAM" id="SignalP"/>
    </source>
</evidence>
<evidence type="ECO:0000256" key="1">
    <source>
        <dbReference type="SAM" id="MobiDB-lite"/>
    </source>
</evidence>
<keyword evidence="2" id="KW-0732">Signal</keyword>
<gene>
    <name evidence="3" type="ORF">N5P18_05810</name>
</gene>
<name>A0ABZ2FGD0_9MICO</name>
<proteinExistence type="predicted"/>
<feature type="compositionally biased region" description="Polar residues" evidence="1">
    <location>
        <begin position="31"/>
        <end position="59"/>
    </location>
</feature>
<dbReference type="Proteomes" id="UP001381003">
    <property type="component" value="Chromosome"/>
</dbReference>
<accession>A0ABZ2FGD0</accession>
<feature type="signal peptide" evidence="2">
    <location>
        <begin position="1"/>
        <end position="27"/>
    </location>
</feature>
<feature type="chain" id="PRO_5046017258" description="PknH-like extracellular domain-containing protein" evidence="2">
    <location>
        <begin position="28"/>
        <end position="250"/>
    </location>
</feature>
<dbReference type="EMBL" id="CP104874">
    <property type="protein sequence ID" value="WWF06387.1"/>
    <property type="molecule type" value="Genomic_DNA"/>
</dbReference>
<feature type="region of interest" description="Disordered" evidence="1">
    <location>
        <begin position="27"/>
        <end position="92"/>
    </location>
</feature>
<feature type="compositionally biased region" description="Basic and acidic residues" evidence="1">
    <location>
        <begin position="62"/>
        <end position="74"/>
    </location>
</feature>
<reference evidence="3 4" key="1">
    <citation type="submission" date="2022-09" db="EMBL/GenBank/DDBJ databases">
        <title>Complete genome sequence of Janibacter terrae strain COS04-44, PCL-degrading bacteria isolated from oil spilled coast.</title>
        <authorList>
            <person name="Park H."/>
            <person name="Kim J.Y."/>
            <person name="An S.H."/>
            <person name="Lee C.M."/>
            <person name="Weon H.-Y."/>
        </authorList>
    </citation>
    <scope>NUCLEOTIDE SEQUENCE [LARGE SCALE GENOMIC DNA]</scope>
    <source>
        <strain evidence="3 4">COS04-44</strain>
    </source>
</reference>
<protein>
    <recommendedName>
        <fullName evidence="5">PknH-like extracellular domain-containing protein</fullName>
    </recommendedName>
</protein>
<organism evidence="3 4">
    <name type="scientific">Janibacter terrae</name>
    <dbReference type="NCBI Taxonomy" id="103817"/>
    <lineage>
        <taxon>Bacteria</taxon>
        <taxon>Bacillati</taxon>
        <taxon>Actinomycetota</taxon>
        <taxon>Actinomycetes</taxon>
        <taxon>Micrococcales</taxon>
        <taxon>Intrasporangiaceae</taxon>
        <taxon>Janibacter</taxon>
    </lineage>
</organism>
<evidence type="ECO:0000313" key="3">
    <source>
        <dbReference type="EMBL" id="WWF06387.1"/>
    </source>
</evidence>
<sequence>MTSRTRATPFALTAVAALALTACGGDAQPAASGTSGEVTPSSSATTVEELTAPEQQQLTAAEIKRALPTREEAPRGFVQDTSGFDTRRASQRRADPQTCLAVFLDTPQMRTWKSEHLADGEGVRYTRNSGEDDSVGQPSISVAVYSYDEAFPTRFLDEAGAALADCATFRTAVSPGSEMSDWSATNIQTPVLGEQSLGVRAGSRELDSAIDYLWVRSGHNLVHVRMLTGFRADNSDILQEYAEGVLDDLA</sequence>
<dbReference type="PROSITE" id="PS51257">
    <property type="entry name" value="PROKAR_LIPOPROTEIN"/>
    <property type="match status" value="1"/>
</dbReference>